<sequence>MLPQPMPRPSTRTQASQHKACVTACRLVTMLFPAVFMWVTTVMGMWSGKEEYLEPVCLSEDLTLHITSTETTVASCTVRAHTFYPSVVPTLTLTETEASRERRVTWVEVTVNPEPIHVTHTSRLTFSTFVMHLNSPGTTVTHTSVNTAVLSIALTRQNLEDVIVTVTADNTVTTTVEVPRIPSTVTVTSTLTRTMRRPHTMNGRASGQPRRPIVRIVHGGGRPRRPNGLPSTATVTLPRSTSGRRSTSHM</sequence>
<organism evidence="3 4">
    <name type="scientific">Portunus trituberculatus</name>
    <name type="common">Swimming crab</name>
    <name type="synonym">Neptunus trituberculatus</name>
    <dbReference type="NCBI Taxonomy" id="210409"/>
    <lineage>
        <taxon>Eukaryota</taxon>
        <taxon>Metazoa</taxon>
        <taxon>Ecdysozoa</taxon>
        <taxon>Arthropoda</taxon>
        <taxon>Crustacea</taxon>
        <taxon>Multicrustacea</taxon>
        <taxon>Malacostraca</taxon>
        <taxon>Eumalacostraca</taxon>
        <taxon>Eucarida</taxon>
        <taxon>Decapoda</taxon>
        <taxon>Pleocyemata</taxon>
        <taxon>Brachyura</taxon>
        <taxon>Eubrachyura</taxon>
        <taxon>Portunoidea</taxon>
        <taxon>Portunidae</taxon>
        <taxon>Portuninae</taxon>
        <taxon>Portunus</taxon>
    </lineage>
</organism>
<reference evidence="3 4" key="1">
    <citation type="submission" date="2019-05" db="EMBL/GenBank/DDBJ databases">
        <title>Another draft genome of Portunus trituberculatus and its Hox gene families provides insights of decapod evolution.</title>
        <authorList>
            <person name="Jeong J.-H."/>
            <person name="Song I."/>
            <person name="Kim S."/>
            <person name="Choi T."/>
            <person name="Kim D."/>
            <person name="Ryu S."/>
            <person name="Kim W."/>
        </authorList>
    </citation>
    <scope>NUCLEOTIDE SEQUENCE [LARGE SCALE GENOMIC DNA]</scope>
    <source>
        <tissue evidence="3">Muscle</tissue>
    </source>
</reference>
<evidence type="ECO:0000256" key="1">
    <source>
        <dbReference type="SAM" id="MobiDB-lite"/>
    </source>
</evidence>
<feature type="transmembrane region" description="Helical" evidence="2">
    <location>
        <begin position="21"/>
        <end position="46"/>
    </location>
</feature>
<dbReference type="AlphaFoldDB" id="A0A5B7F7C9"/>
<keyword evidence="2" id="KW-1133">Transmembrane helix</keyword>
<evidence type="ECO:0000256" key="2">
    <source>
        <dbReference type="SAM" id="Phobius"/>
    </source>
</evidence>
<feature type="compositionally biased region" description="Polar residues" evidence="1">
    <location>
        <begin position="231"/>
        <end position="250"/>
    </location>
</feature>
<keyword evidence="4" id="KW-1185">Reference proteome</keyword>
<protein>
    <submittedName>
        <fullName evidence="3">Uncharacterized protein</fullName>
    </submittedName>
</protein>
<gene>
    <name evidence="3" type="ORF">E2C01_034598</name>
</gene>
<evidence type="ECO:0000313" key="3">
    <source>
        <dbReference type="EMBL" id="MPC41018.1"/>
    </source>
</evidence>
<evidence type="ECO:0000313" key="4">
    <source>
        <dbReference type="Proteomes" id="UP000324222"/>
    </source>
</evidence>
<keyword evidence="2" id="KW-0812">Transmembrane</keyword>
<dbReference type="EMBL" id="VSRR010004891">
    <property type="protein sequence ID" value="MPC41018.1"/>
    <property type="molecule type" value="Genomic_DNA"/>
</dbReference>
<comment type="caution">
    <text evidence="3">The sequence shown here is derived from an EMBL/GenBank/DDBJ whole genome shotgun (WGS) entry which is preliminary data.</text>
</comment>
<name>A0A5B7F7C9_PORTR</name>
<proteinExistence type="predicted"/>
<dbReference type="Proteomes" id="UP000324222">
    <property type="component" value="Unassembled WGS sequence"/>
</dbReference>
<feature type="region of interest" description="Disordered" evidence="1">
    <location>
        <begin position="198"/>
        <end position="250"/>
    </location>
</feature>
<accession>A0A5B7F7C9</accession>
<keyword evidence="2" id="KW-0472">Membrane</keyword>